<gene>
    <name evidence="1" type="ORF">UFOVP70_45</name>
</gene>
<evidence type="ECO:0000313" key="1">
    <source>
        <dbReference type="EMBL" id="CAB4126301.1"/>
    </source>
</evidence>
<proteinExistence type="predicted"/>
<dbReference type="EMBL" id="LR796193">
    <property type="protein sequence ID" value="CAB4126301.1"/>
    <property type="molecule type" value="Genomic_DNA"/>
</dbReference>
<name>A0A6J5KW77_9CAUD</name>
<sequence length="162" mass="17433">MAVFNKNSITQVSGFNNPCITGELVYQQKTYWNLVLTSEDGTTPVNLTGATINAQIVRRTLTNVQDTRYGLSFDIGNYTPTPTAIPLTISNRVDATGSFTLVIDDSSWSLVDTDAEMAINSATGAGFSGRIKIGFPTSGSTPAEDNIIFLLFIVRSDGIVKI</sequence>
<organism evidence="1">
    <name type="scientific">uncultured Caudovirales phage</name>
    <dbReference type="NCBI Taxonomy" id="2100421"/>
    <lineage>
        <taxon>Viruses</taxon>
        <taxon>Duplodnaviria</taxon>
        <taxon>Heunggongvirae</taxon>
        <taxon>Uroviricota</taxon>
        <taxon>Caudoviricetes</taxon>
        <taxon>Peduoviridae</taxon>
        <taxon>Maltschvirus</taxon>
        <taxon>Maltschvirus maltsch</taxon>
    </lineage>
</organism>
<reference evidence="1" key="1">
    <citation type="submission" date="2020-04" db="EMBL/GenBank/DDBJ databases">
        <authorList>
            <person name="Chiriac C."/>
            <person name="Salcher M."/>
            <person name="Ghai R."/>
            <person name="Kavagutti S V."/>
        </authorList>
    </citation>
    <scope>NUCLEOTIDE SEQUENCE</scope>
</reference>
<accession>A0A6J5KW77</accession>
<protein>
    <submittedName>
        <fullName evidence="1">Uncharacterized protein</fullName>
    </submittedName>
</protein>